<evidence type="ECO:0000313" key="3">
    <source>
        <dbReference type="Proteomes" id="UP000076858"/>
    </source>
</evidence>
<name>A0A164F8P9_9CRUS</name>
<gene>
    <name evidence="2" type="ORF">APZ42_007508</name>
</gene>
<dbReference type="Proteomes" id="UP000076858">
    <property type="component" value="Unassembled WGS sequence"/>
</dbReference>
<feature type="region of interest" description="Disordered" evidence="1">
    <location>
        <begin position="23"/>
        <end position="52"/>
    </location>
</feature>
<sequence length="225" mass="25150">IVKLCQMPANRIDLVFDTTKSPSIKDMERDQRSEEERNLPIKLTGPNQKTSSDLKKFLRNDSFKQELVKFFSDEFQDDSLAEIYGGKVVRIGAESTCFLYKVVNGKVVKEEDSELSCPQHEEAGTRMLVHVSSVPCPATVVIRTSDTDVLVIALGNSSKFPDCTMYLEVGHHKNNTLRFIDITTLSLKLGPALCKALPGFHAFTGSDYTPAFSYKGKVRPLQILE</sequence>
<dbReference type="PANTHER" id="PTHR46704:SF9">
    <property type="entry name" value="BHLH DOMAIN-CONTAINING PROTEIN"/>
    <property type="match status" value="1"/>
</dbReference>
<feature type="non-terminal residue" evidence="2">
    <location>
        <position position="1"/>
    </location>
</feature>
<dbReference type="PANTHER" id="PTHR46704">
    <property type="entry name" value="CXC DOMAIN-CONTAINING PROTEIN-RELATED"/>
    <property type="match status" value="1"/>
</dbReference>
<accession>A0A164F8P9</accession>
<proteinExistence type="predicted"/>
<feature type="non-terminal residue" evidence="2">
    <location>
        <position position="225"/>
    </location>
</feature>
<protein>
    <submittedName>
        <fullName evidence="2">Uncharacterized protein</fullName>
    </submittedName>
</protein>
<keyword evidence="3" id="KW-1185">Reference proteome</keyword>
<dbReference type="AlphaFoldDB" id="A0A164F8P9"/>
<evidence type="ECO:0000256" key="1">
    <source>
        <dbReference type="SAM" id="MobiDB-lite"/>
    </source>
</evidence>
<dbReference type="EMBL" id="LRGB01020961">
    <property type="protein sequence ID" value="KZR97548.1"/>
    <property type="molecule type" value="Genomic_DNA"/>
</dbReference>
<evidence type="ECO:0000313" key="2">
    <source>
        <dbReference type="EMBL" id="KZR97548.1"/>
    </source>
</evidence>
<organism evidence="2 3">
    <name type="scientific">Daphnia magna</name>
    <dbReference type="NCBI Taxonomy" id="35525"/>
    <lineage>
        <taxon>Eukaryota</taxon>
        <taxon>Metazoa</taxon>
        <taxon>Ecdysozoa</taxon>
        <taxon>Arthropoda</taxon>
        <taxon>Crustacea</taxon>
        <taxon>Branchiopoda</taxon>
        <taxon>Diplostraca</taxon>
        <taxon>Cladocera</taxon>
        <taxon>Anomopoda</taxon>
        <taxon>Daphniidae</taxon>
        <taxon>Daphnia</taxon>
    </lineage>
</organism>
<feature type="compositionally biased region" description="Basic and acidic residues" evidence="1">
    <location>
        <begin position="23"/>
        <end position="39"/>
    </location>
</feature>
<comment type="caution">
    <text evidence="2">The sequence shown here is derived from an EMBL/GenBank/DDBJ whole genome shotgun (WGS) entry which is preliminary data.</text>
</comment>
<reference evidence="2 3" key="1">
    <citation type="submission" date="2016-03" db="EMBL/GenBank/DDBJ databases">
        <title>EvidentialGene: Evidence-directed Construction of Genes on Genomes.</title>
        <authorList>
            <person name="Gilbert D.G."/>
            <person name="Choi J.-H."/>
            <person name="Mockaitis K."/>
            <person name="Colbourne J."/>
            <person name="Pfrender M."/>
        </authorList>
    </citation>
    <scope>NUCLEOTIDE SEQUENCE [LARGE SCALE GENOMIC DNA]</scope>
    <source>
        <strain evidence="2 3">Xinb3</strain>
        <tissue evidence="2">Complete organism</tissue>
    </source>
</reference>